<gene>
    <name evidence="1" type="ORF">RRG08_011133</name>
</gene>
<dbReference type="AlphaFoldDB" id="A0AAE1A0K9"/>
<accession>A0AAE1A0K9</accession>
<reference evidence="1" key="1">
    <citation type="journal article" date="2023" name="G3 (Bethesda)">
        <title>A reference genome for the long-term kleptoplast-retaining sea slug Elysia crispata morphotype clarki.</title>
        <authorList>
            <person name="Eastman K.E."/>
            <person name="Pendleton A.L."/>
            <person name="Shaikh M.A."/>
            <person name="Suttiyut T."/>
            <person name="Ogas R."/>
            <person name="Tomko P."/>
            <person name="Gavelis G."/>
            <person name="Widhalm J.R."/>
            <person name="Wisecaver J.H."/>
        </authorList>
    </citation>
    <scope>NUCLEOTIDE SEQUENCE</scope>
    <source>
        <strain evidence="1">ECLA1</strain>
    </source>
</reference>
<name>A0AAE1A0K9_9GAST</name>
<sequence length="229" mass="25774">MSSSFCIMDNHITETTYTRLPLLVRQSNRVTAPGFVGITLQRSMFLSTDARRKGVNQFCFDRWSETRPSAAMIFVQSCEQNLPFTVRCAPECFTEAVSSWPANRESPQGRRAATRAKSPRFRTGEYRACSATISGIWVWGALAKRKDGCGQIFSAVRGARGAYHLDKPIFDGSFVVMRKSSQEDYANSLRSSVLDCFPCGIQDCFPQRNPLEDYTAVSVFKRFCEGKHD</sequence>
<evidence type="ECO:0000313" key="2">
    <source>
        <dbReference type="Proteomes" id="UP001283361"/>
    </source>
</evidence>
<keyword evidence="2" id="KW-1185">Reference proteome</keyword>
<evidence type="ECO:0000313" key="1">
    <source>
        <dbReference type="EMBL" id="KAK3779108.1"/>
    </source>
</evidence>
<dbReference type="Proteomes" id="UP001283361">
    <property type="component" value="Unassembled WGS sequence"/>
</dbReference>
<organism evidence="1 2">
    <name type="scientific">Elysia crispata</name>
    <name type="common">lettuce slug</name>
    <dbReference type="NCBI Taxonomy" id="231223"/>
    <lineage>
        <taxon>Eukaryota</taxon>
        <taxon>Metazoa</taxon>
        <taxon>Spiralia</taxon>
        <taxon>Lophotrochozoa</taxon>
        <taxon>Mollusca</taxon>
        <taxon>Gastropoda</taxon>
        <taxon>Heterobranchia</taxon>
        <taxon>Euthyneura</taxon>
        <taxon>Panpulmonata</taxon>
        <taxon>Sacoglossa</taxon>
        <taxon>Placobranchoidea</taxon>
        <taxon>Plakobranchidae</taxon>
        <taxon>Elysia</taxon>
    </lineage>
</organism>
<proteinExistence type="predicted"/>
<dbReference type="EMBL" id="JAWDGP010002879">
    <property type="protein sequence ID" value="KAK3779108.1"/>
    <property type="molecule type" value="Genomic_DNA"/>
</dbReference>
<protein>
    <submittedName>
        <fullName evidence="1">Uncharacterized protein</fullName>
    </submittedName>
</protein>
<comment type="caution">
    <text evidence="1">The sequence shown here is derived from an EMBL/GenBank/DDBJ whole genome shotgun (WGS) entry which is preliminary data.</text>
</comment>